<dbReference type="AlphaFoldDB" id="S2KMZ4"/>
<proteinExistence type="predicted"/>
<dbReference type="OrthoDB" id="5801419at2"/>
<sequence length="181" mass="19823">MKTKTILGSLAIGLMTTSFTALAEPPFGDEADVAFAKALWGTLQEHGLVGENRTMSAPYAGRHPHGAFLDTMDRQEFSVEDATGPVIVKRNYGGEDLSKEAVWNDPDQYLGAVTVMFKREGYDPDNHDWFWAKYLPDGSLDTNPEGRPLAGRVAKGMEQGCIACHATAPGDDMVFAHDRFQ</sequence>
<dbReference type="EMBL" id="ASTJ01000012">
    <property type="protein sequence ID" value="EPC03295.1"/>
    <property type="molecule type" value="Genomic_DNA"/>
</dbReference>
<dbReference type="eggNOG" id="ENOG50300QV">
    <property type="taxonomic scope" value="Bacteria"/>
</dbReference>
<name>S2KMZ4_LITA3</name>
<evidence type="ECO:0000259" key="2">
    <source>
        <dbReference type="Pfam" id="PF16694"/>
    </source>
</evidence>
<dbReference type="RefSeq" id="WP_016415409.1">
    <property type="nucleotide sequence ID" value="NZ_AUAB01000001.1"/>
</dbReference>
<dbReference type="InterPro" id="IPR032033">
    <property type="entry name" value="Cytochrome_P460"/>
</dbReference>
<dbReference type="Proteomes" id="UP000014463">
    <property type="component" value="Unassembled WGS sequence"/>
</dbReference>
<reference evidence="3 4" key="1">
    <citation type="journal article" date="2013" name="Genome Announc.">
        <title>Draft genome sequence of the moderately halophilic gammaproteobacterium Halomonas anticariensis FP35.</title>
        <authorList>
            <person name="Tahrioui A."/>
            <person name="Quesada E."/>
            <person name="Llamas I."/>
        </authorList>
    </citation>
    <scope>NUCLEOTIDE SEQUENCE [LARGE SCALE GENOMIC DNA]</scope>
    <source>
        <strain evidence="4">DSM 16096 / CECT 5854 / LMG 22089 / FP35</strain>
    </source>
</reference>
<dbReference type="PATRIC" id="fig|1121939.11.peg.925"/>
<evidence type="ECO:0000313" key="4">
    <source>
        <dbReference type="Proteomes" id="UP000014463"/>
    </source>
</evidence>
<protein>
    <recommendedName>
        <fullName evidence="2">Cytochrome P460 domain-containing protein</fullName>
    </recommendedName>
</protein>
<dbReference type="Pfam" id="PF16694">
    <property type="entry name" value="Cytochrome_P460"/>
    <property type="match status" value="1"/>
</dbReference>
<keyword evidence="4" id="KW-1185">Reference proteome</keyword>
<evidence type="ECO:0000256" key="1">
    <source>
        <dbReference type="SAM" id="SignalP"/>
    </source>
</evidence>
<dbReference type="Gene3D" id="3.50.70.20">
    <property type="entry name" value="Cytochrome P460"/>
    <property type="match status" value="1"/>
</dbReference>
<feature type="domain" description="Cytochrome P460" evidence="2">
    <location>
        <begin position="83"/>
        <end position="175"/>
    </location>
</feature>
<comment type="caution">
    <text evidence="3">The sequence shown here is derived from an EMBL/GenBank/DDBJ whole genome shotgun (WGS) entry which is preliminary data.</text>
</comment>
<feature type="signal peptide" evidence="1">
    <location>
        <begin position="1"/>
        <end position="23"/>
    </location>
</feature>
<dbReference type="CDD" id="cd20716">
    <property type="entry name" value="cyt_P460_fam"/>
    <property type="match status" value="1"/>
</dbReference>
<dbReference type="InterPro" id="IPR038142">
    <property type="entry name" value="Cytochrome_P460_sp"/>
</dbReference>
<accession>S2KMZ4</accession>
<gene>
    <name evidence="3" type="ORF">L861_17280</name>
</gene>
<dbReference type="STRING" id="1121939.L861_17280"/>
<feature type="chain" id="PRO_5004510078" description="Cytochrome P460 domain-containing protein" evidence="1">
    <location>
        <begin position="24"/>
        <end position="181"/>
    </location>
</feature>
<organism evidence="3 4">
    <name type="scientific">Litchfieldella anticariensis (strain DSM 16096 / CECT 5854 / CIP 108499 / LMG 22089 / FP35)</name>
    <name type="common">Halomonas anticariensis</name>
    <dbReference type="NCBI Taxonomy" id="1121939"/>
    <lineage>
        <taxon>Bacteria</taxon>
        <taxon>Pseudomonadati</taxon>
        <taxon>Pseudomonadota</taxon>
        <taxon>Gammaproteobacteria</taxon>
        <taxon>Oceanospirillales</taxon>
        <taxon>Halomonadaceae</taxon>
        <taxon>Litchfieldella</taxon>
    </lineage>
</organism>
<evidence type="ECO:0000313" key="3">
    <source>
        <dbReference type="EMBL" id="EPC03295.1"/>
    </source>
</evidence>
<keyword evidence="1" id="KW-0732">Signal</keyword>